<dbReference type="GO" id="GO:0005886">
    <property type="term" value="C:plasma membrane"/>
    <property type="evidence" value="ECO:0007669"/>
    <property type="project" value="UniProtKB-SubCell"/>
</dbReference>
<evidence type="ECO:0000256" key="2">
    <source>
        <dbReference type="ARBA" id="ARBA00022475"/>
    </source>
</evidence>
<dbReference type="AlphaFoldDB" id="A0A1M4XPJ2"/>
<feature type="transmembrane region" description="Helical" evidence="6">
    <location>
        <begin position="166"/>
        <end position="188"/>
    </location>
</feature>
<dbReference type="EMBL" id="FQUS01000004">
    <property type="protein sequence ID" value="SHE95514.1"/>
    <property type="molecule type" value="Genomic_DNA"/>
</dbReference>
<keyword evidence="8" id="KW-1185">Reference proteome</keyword>
<evidence type="ECO:0000256" key="4">
    <source>
        <dbReference type="ARBA" id="ARBA00022989"/>
    </source>
</evidence>
<keyword evidence="3 6" id="KW-0812">Transmembrane</keyword>
<keyword evidence="5 6" id="KW-0472">Membrane</keyword>
<proteinExistence type="predicted"/>
<comment type="subcellular location">
    <subcellularLocation>
        <location evidence="1">Cell membrane</location>
        <topology evidence="1">Multi-pass membrane protein</topology>
    </subcellularLocation>
</comment>
<keyword evidence="2" id="KW-1003">Cell membrane</keyword>
<dbReference type="STRING" id="1194090.SAMN05443144_104183"/>
<dbReference type="PANTHER" id="PTHR37693">
    <property type="entry name" value="PHOSPHATIDYLGLYCEROL LYSYLTRANSFERASE"/>
    <property type="match status" value="1"/>
</dbReference>
<feature type="transmembrane region" description="Helical" evidence="6">
    <location>
        <begin position="274"/>
        <end position="296"/>
    </location>
</feature>
<dbReference type="PANTHER" id="PTHR37693:SF1">
    <property type="entry name" value="INTEGRAL MEMBRANE PROTEIN"/>
    <property type="match status" value="1"/>
</dbReference>
<organism evidence="7 8">
    <name type="scientific">Fodinibius roseus</name>
    <dbReference type="NCBI Taxonomy" id="1194090"/>
    <lineage>
        <taxon>Bacteria</taxon>
        <taxon>Pseudomonadati</taxon>
        <taxon>Balneolota</taxon>
        <taxon>Balneolia</taxon>
        <taxon>Balneolales</taxon>
        <taxon>Balneolaceae</taxon>
        <taxon>Fodinibius</taxon>
    </lineage>
</organism>
<evidence type="ECO:0000256" key="5">
    <source>
        <dbReference type="ARBA" id="ARBA00023136"/>
    </source>
</evidence>
<reference evidence="7 8" key="1">
    <citation type="submission" date="2016-11" db="EMBL/GenBank/DDBJ databases">
        <authorList>
            <person name="Jaros S."/>
            <person name="Januszkiewicz K."/>
            <person name="Wedrychowicz H."/>
        </authorList>
    </citation>
    <scope>NUCLEOTIDE SEQUENCE [LARGE SCALE GENOMIC DNA]</scope>
    <source>
        <strain evidence="7 8">DSM 21986</strain>
    </source>
</reference>
<evidence type="ECO:0000256" key="1">
    <source>
        <dbReference type="ARBA" id="ARBA00004651"/>
    </source>
</evidence>
<feature type="transmembrane region" description="Helical" evidence="6">
    <location>
        <begin position="308"/>
        <end position="337"/>
    </location>
</feature>
<evidence type="ECO:0000256" key="3">
    <source>
        <dbReference type="ARBA" id="ARBA00022692"/>
    </source>
</evidence>
<dbReference type="RefSeq" id="WP_244545643.1">
    <property type="nucleotide sequence ID" value="NZ_FQUS01000004.1"/>
</dbReference>
<evidence type="ECO:0000313" key="8">
    <source>
        <dbReference type="Proteomes" id="UP000184041"/>
    </source>
</evidence>
<dbReference type="Pfam" id="PF03706">
    <property type="entry name" value="LPG_synthase_TM"/>
    <property type="match status" value="1"/>
</dbReference>
<feature type="transmembrane region" description="Helical" evidence="6">
    <location>
        <begin position="239"/>
        <end position="262"/>
    </location>
</feature>
<accession>A0A1M4XPJ2</accession>
<evidence type="ECO:0008006" key="9">
    <source>
        <dbReference type="Google" id="ProtNLM"/>
    </source>
</evidence>
<sequence length="363" mass="40293">MANSDEQIQEDPKKYFSKKYLFISIALSVATMGFLIYYTYTPGVLKHLRIKRLPGIVLAVVVSFLRLWFVAAKVRYLSEKKLGWTASFRVMLSWDFTSSITPSTIGGAPMATYALTKEGFKLGQSTAIILYSVLLDQLWFALAIPILVVAGFFYEVVPDNTGMVGHASMVLLYIGLLSYAGLMAYGVLKNPNAIKKVVSVVFKLPFLRKWQETVNAEADNLVEYSHELRKKPASFLVKTFLLSTMSWLCRIALPTIVVLSLLPADVILSVLRSLAMNLAFLIMPTPGGSGGVEGLFAIFQGPLIDRKAFIGLAVFAWRIISYYITVGLGMMATTWYINRSVVDNYEDLPEEAVESDLPSSKSV</sequence>
<dbReference type="InterPro" id="IPR022791">
    <property type="entry name" value="L-PG_synthase/AglD"/>
</dbReference>
<evidence type="ECO:0000256" key="6">
    <source>
        <dbReference type="SAM" id="Phobius"/>
    </source>
</evidence>
<evidence type="ECO:0000313" key="7">
    <source>
        <dbReference type="EMBL" id="SHE95514.1"/>
    </source>
</evidence>
<keyword evidence="4 6" id="KW-1133">Transmembrane helix</keyword>
<feature type="transmembrane region" description="Helical" evidence="6">
    <location>
        <begin position="20"/>
        <end position="40"/>
    </location>
</feature>
<dbReference type="Proteomes" id="UP000184041">
    <property type="component" value="Unassembled WGS sequence"/>
</dbReference>
<feature type="transmembrane region" description="Helical" evidence="6">
    <location>
        <begin position="128"/>
        <end position="154"/>
    </location>
</feature>
<protein>
    <recommendedName>
        <fullName evidence="9">Lysylphosphatidylglycerol synthase TM region</fullName>
    </recommendedName>
</protein>
<dbReference type="NCBIfam" id="TIGR00374">
    <property type="entry name" value="flippase-like domain"/>
    <property type="match status" value="1"/>
</dbReference>
<gene>
    <name evidence="7" type="ORF">SAMN05443144_104183</name>
</gene>
<feature type="transmembrane region" description="Helical" evidence="6">
    <location>
        <begin position="52"/>
        <end position="71"/>
    </location>
</feature>
<name>A0A1M4XPJ2_9BACT</name>